<proteinExistence type="predicted"/>
<evidence type="ECO:0000256" key="3">
    <source>
        <dbReference type="ARBA" id="ARBA00022840"/>
    </source>
</evidence>
<dbReference type="Gene3D" id="3.40.50.300">
    <property type="entry name" value="P-loop containing nucleotide triphosphate hydrolases"/>
    <property type="match status" value="1"/>
</dbReference>
<dbReference type="Pfam" id="PF08706">
    <property type="entry name" value="D5_N"/>
    <property type="match status" value="1"/>
</dbReference>
<comment type="caution">
    <text evidence="6">The sequence shown here is derived from an EMBL/GenBank/DDBJ whole genome shotgun (WGS) entry which is preliminary data.</text>
</comment>
<name>A0ABX2ENU5_9BURK</name>
<organism evidence="6 7">
    <name type="scientific">Pseudaquabacterium terrae</name>
    <dbReference type="NCBI Taxonomy" id="2732868"/>
    <lineage>
        <taxon>Bacteria</taxon>
        <taxon>Pseudomonadati</taxon>
        <taxon>Pseudomonadota</taxon>
        <taxon>Betaproteobacteria</taxon>
        <taxon>Burkholderiales</taxon>
        <taxon>Sphaerotilaceae</taxon>
        <taxon>Pseudaquabacterium</taxon>
    </lineage>
</organism>
<evidence type="ECO:0000259" key="5">
    <source>
        <dbReference type="PROSITE" id="PS51206"/>
    </source>
</evidence>
<dbReference type="InterPro" id="IPR006500">
    <property type="entry name" value="Helicase_put_C_phage/plasmid"/>
</dbReference>
<dbReference type="InterPro" id="IPR027417">
    <property type="entry name" value="P-loop_NTPase"/>
</dbReference>
<dbReference type="SUPFAM" id="SSF52540">
    <property type="entry name" value="P-loop containing nucleoside triphosphate hydrolases"/>
    <property type="match status" value="1"/>
</dbReference>
<evidence type="ECO:0000256" key="2">
    <source>
        <dbReference type="ARBA" id="ARBA00022801"/>
    </source>
</evidence>
<evidence type="ECO:0000313" key="6">
    <source>
        <dbReference type="EMBL" id="NRF70354.1"/>
    </source>
</evidence>
<dbReference type="Pfam" id="PF19263">
    <property type="entry name" value="DUF5906"/>
    <property type="match status" value="1"/>
</dbReference>
<dbReference type="InterPro" id="IPR051620">
    <property type="entry name" value="ORF904-like_C"/>
</dbReference>
<gene>
    <name evidence="6" type="ORF">HLB44_25420</name>
</gene>
<dbReference type="PROSITE" id="PS51206">
    <property type="entry name" value="SF3_HELICASE_1"/>
    <property type="match status" value="1"/>
</dbReference>
<dbReference type="PANTHER" id="PTHR35372">
    <property type="entry name" value="ATP BINDING PROTEIN-RELATED"/>
    <property type="match status" value="1"/>
</dbReference>
<evidence type="ECO:0000256" key="4">
    <source>
        <dbReference type="SAM" id="MobiDB-lite"/>
    </source>
</evidence>
<dbReference type="Pfam" id="PF22763">
    <property type="entry name" value="NrS1-1_pol-like_HBD"/>
    <property type="match status" value="1"/>
</dbReference>
<keyword evidence="2" id="KW-0378">Hydrolase</keyword>
<keyword evidence="1" id="KW-0547">Nucleotide-binding</keyword>
<dbReference type="EMBL" id="JABRWJ010000008">
    <property type="protein sequence ID" value="NRF70354.1"/>
    <property type="molecule type" value="Genomic_DNA"/>
</dbReference>
<dbReference type="InterPro" id="IPR054468">
    <property type="entry name" value="NrSPol-like_HBD"/>
</dbReference>
<evidence type="ECO:0000313" key="7">
    <source>
        <dbReference type="Proteomes" id="UP000737171"/>
    </source>
</evidence>
<dbReference type="InterPro" id="IPR045455">
    <property type="entry name" value="NrS-1_pol-like_helicase"/>
</dbReference>
<feature type="region of interest" description="Disordered" evidence="4">
    <location>
        <begin position="308"/>
        <end position="333"/>
    </location>
</feature>
<feature type="domain" description="SF3 helicase" evidence="5">
    <location>
        <begin position="490"/>
        <end position="648"/>
    </location>
</feature>
<dbReference type="InterPro" id="IPR014818">
    <property type="entry name" value="Phage/plasmid_primase_P4_C"/>
</dbReference>
<evidence type="ECO:0000256" key="1">
    <source>
        <dbReference type="ARBA" id="ARBA00022741"/>
    </source>
</evidence>
<reference evidence="6 7" key="1">
    <citation type="submission" date="2020-05" db="EMBL/GenBank/DDBJ databases">
        <title>Aquincola sp. isolate from soil.</title>
        <authorList>
            <person name="Han J."/>
            <person name="Kim D.-U."/>
        </authorList>
    </citation>
    <scope>NUCLEOTIDE SEQUENCE [LARGE SCALE GENOMIC DNA]</scope>
    <source>
        <strain evidence="6 7">S2</strain>
    </source>
</reference>
<accession>A0ABX2ENU5</accession>
<sequence length="784" mass="85299">MSTANLGPLQPLAAYRQFIVVKLAPKPDGKTLKLPIHYETTRAVDAHDPQNWTDYTTAAAVAGVLGADHCVGFVLTKAANVWCLDIDNCATPSGWSPLANELWQALPGSVIEVSQSGRGLHLWGFGPVPEHSMKNTALSCEMYSDKRFIALGSGAVGEMASSCPGIAAVIARYFQPHAVAGVDVPATGPRADWSGPEGDDELIERAMRSQSARAAFGGGVSFADLWECNEAALAAKWPGTGDAFDRSAADMALFQHLAYYTGCNQGRMRDIAERSAMRRAKWDDRADYLPRTIERACSLQREVYNDGRRAAAPEAAGPEPQAPPVRTTTLSAKDPLNSARAIVDKAYQGPGGYPALRYWQSVFYRWAGAAWEDLPNDDVKAEVYRFIDRHGLTFKPDQSSVAKVVDALKAEVNLTAQHEPPCWIDGSTGPTPLELISVDNGLLHLPTGQLHPPDVRLFTFNAVPCKYDPHAPLPFQWHHFLRSIWPNDPEAISTLQEVFGYLLTADTSQQKIILIVGPKRSGKGTIARVLTELLGKRNVYGLSLSSLSETFGLQPLIGKLAAVVSDARISGRTDQQSVAENLLRISGEDAVGINRKNLPHVSLTLNSRFILLTNELPRIADSSGALASRFVVLTMNESFYGREDRGLTARLLGELPAILNWSLEGWKRLNARGHFAPPRSSEEAASDLADLASPMLAFVRECCTLAPLAEAPLDALYLRFRMWAGDQGMTGMLPTKPVFARDLKSALAGKITRHERRNTAGKKEPFYRGLSVQGCPGVQSIAAT</sequence>
<keyword evidence="7" id="KW-1185">Reference proteome</keyword>
<dbReference type="Proteomes" id="UP000737171">
    <property type="component" value="Unassembled WGS sequence"/>
</dbReference>
<dbReference type="PANTHER" id="PTHR35372:SF2">
    <property type="entry name" value="SF3 HELICASE DOMAIN-CONTAINING PROTEIN"/>
    <property type="match status" value="1"/>
</dbReference>
<dbReference type="CDD" id="cd02019">
    <property type="entry name" value="NK"/>
    <property type="match status" value="1"/>
</dbReference>
<protein>
    <recommendedName>
        <fullName evidence="5">SF3 helicase domain-containing protein</fullName>
    </recommendedName>
</protein>
<dbReference type="NCBIfam" id="TIGR01613">
    <property type="entry name" value="primase_Cterm"/>
    <property type="match status" value="1"/>
</dbReference>
<dbReference type="RefSeq" id="WP_173129230.1">
    <property type="nucleotide sequence ID" value="NZ_JABRWJ010000008.1"/>
</dbReference>
<dbReference type="InterPro" id="IPR014015">
    <property type="entry name" value="Helicase_SF3_DNA-vir"/>
</dbReference>
<keyword evidence="3" id="KW-0067">ATP-binding</keyword>